<dbReference type="Gene3D" id="3.30.810.10">
    <property type="entry name" value="2-Layer Sandwich"/>
    <property type="match status" value="1"/>
</dbReference>
<dbReference type="InterPro" id="IPR027483">
    <property type="entry name" value="PInositol-4-P-4/5-kinase_C_sf"/>
</dbReference>
<keyword evidence="1" id="KW-0808">Transferase</keyword>
<dbReference type="InterPro" id="IPR002498">
    <property type="entry name" value="PInositol-4-P-4/5-kinase_core"/>
</dbReference>
<dbReference type="GO" id="GO:0005524">
    <property type="term" value="F:ATP binding"/>
    <property type="evidence" value="ECO:0007669"/>
    <property type="project" value="UniProtKB-UniRule"/>
</dbReference>
<feature type="compositionally biased region" description="Basic and acidic residues" evidence="2">
    <location>
        <begin position="1"/>
        <end position="13"/>
    </location>
</feature>
<dbReference type="InterPro" id="IPR027484">
    <property type="entry name" value="PInositol-4-P-5-kinase_N"/>
</dbReference>
<keyword evidence="1" id="KW-0067">ATP-binding</keyword>
<dbReference type="GO" id="GO:0046854">
    <property type="term" value="P:phosphatidylinositol phosphate biosynthetic process"/>
    <property type="evidence" value="ECO:0007669"/>
    <property type="project" value="TreeGrafter"/>
</dbReference>
<proteinExistence type="predicted"/>
<evidence type="ECO:0000259" key="3">
    <source>
        <dbReference type="PROSITE" id="PS51455"/>
    </source>
</evidence>
<dbReference type="SUPFAM" id="SSF56104">
    <property type="entry name" value="SAICAR synthase-like"/>
    <property type="match status" value="1"/>
</dbReference>
<dbReference type="Gene3D" id="3.30.800.10">
    <property type="entry name" value="Phosphatidylinositol Phosphate Kinase II Beta"/>
    <property type="match status" value="1"/>
</dbReference>
<evidence type="ECO:0000313" key="5">
    <source>
        <dbReference type="Proteomes" id="UP001372834"/>
    </source>
</evidence>
<comment type="caution">
    <text evidence="4">The sequence shown here is derived from an EMBL/GenBank/DDBJ whole genome shotgun (WGS) entry which is preliminary data.</text>
</comment>
<gene>
    <name evidence="4" type="ORF">RUM43_003077</name>
</gene>
<evidence type="ECO:0000256" key="2">
    <source>
        <dbReference type="SAM" id="MobiDB-lite"/>
    </source>
</evidence>
<dbReference type="CDD" id="cd17301">
    <property type="entry name" value="PIPKc_PIP5KI"/>
    <property type="match status" value="1"/>
</dbReference>
<dbReference type="PANTHER" id="PTHR23086:SF101">
    <property type="entry name" value="LP03320P-RELATED"/>
    <property type="match status" value="1"/>
</dbReference>
<feature type="compositionally biased region" description="Polar residues" evidence="2">
    <location>
        <begin position="465"/>
        <end position="477"/>
    </location>
</feature>
<dbReference type="Proteomes" id="UP001372834">
    <property type="component" value="Unassembled WGS sequence"/>
</dbReference>
<dbReference type="AlphaFoldDB" id="A0AAN8P2W7"/>
<evidence type="ECO:0000256" key="1">
    <source>
        <dbReference type="PROSITE-ProRule" id="PRU00781"/>
    </source>
</evidence>
<evidence type="ECO:0000313" key="4">
    <source>
        <dbReference type="EMBL" id="KAK6629260.1"/>
    </source>
</evidence>
<name>A0AAN8P2W7_POLSC</name>
<dbReference type="SMART" id="SM00330">
    <property type="entry name" value="PIPKc"/>
    <property type="match status" value="1"/>
</dbReference>
<feature type="compositionally biased region" description="Basic and acidic residues" evidence="2">
    <location>
        <begin position="447"/>
        <end position="462"/>
    </location>
</feature>
<dbReference type="InterPro" id="IPR023610">
    <property type="entry name" value="PInositol-4/5-P-5/4-kinase"/>
</dbReference>
<feature type="region of interest" description="Disordered" evidence="2">
    <location>
        <begin position="447"/>
        <end position="477"/>
    </location>
</feature>
<accession>A0AAN8P2W7</accession>
<keyword evidence="1" id="KW-0547">Nucleotide-binding</keyword>
<dbReference type="PROSITE" id="PS51455">
    <property type="entry name" value="PIPK"/>
    <property type="match status" value="1"/>
</dbReference>
<feature type="region of interest" description="Disordered" evidence="2">
    <location>
        <begin position="369"/>
        <end position="392"/>
    </location>
</feature>
<reference evidence="4 5" key="1">
    <citation type="submission" date="2023-10" db="EMBL/GenBank/DDBJ databases">
        <title>Genomes of two closely related lineages of the louse Polyplax serrata with different host specificities.</title>
        <authorList>
            <person name="Martinu J."/>
            <person name="Tarabai H."/>
            <person name="Stefka J."/>
            <person name="Hypsa V."/>
        </authorList>
    </citation>
    <scope>NUCLEOTIDE SEQUENCE [LARGE SCALE GENOMIC DNA]</scope>
    <source>
        <strain evidence="4">HR10_N</strain>
    </source>
</reference>
<feature type="compositionally biased region" description="Polar residues" evidence="2">
    <location>
        <begin position="371"/>
        <end position="392"/>
    </location>
</feature>
<dbReference type="GO" id="GO:0016308">
    <property type="term" value="F:1-phosphatidylinositol-4-phosphate 5-kinase activity"/>
    <property type="evidence" value="ECO:0007669"/>
    <property type="project" value="TreeGrafter"/>
</dbReference>
<dbReference type="Pfam" id="PF01504">
    <property type="entry name" value="PIP5K"/>
    <property type="match status" value="2"/>
</dbReference>
<dbReference type="GO" id="GO:0005886">
    <property type="term" value="C:plasma membrane"/>
    <property type="evidence" value="ECO:0007669"/>
    <property type="project" value="TreeGrafter"/>
</dbReference>
<protein>
    <recommendedName>
        <fullName evidence="3">PIPK domain-containing protein</fullName>
    </recommendedName>
</protein>
<dbReference type="PANTHER" id="PTHR23086">
    <property type="entry name" value="PHOSPHATIDYLINOSITOL-4-PHOSPHATE 5-KINASE"/>
    <property type="match status" value="1"/>
</dbReference>
<dbReference type="EMBL" id="JAWJWE010000036">
    <property type="protein sequence ID" value="KAK6629260.1"/>
    <property type="molecule type" value="Genomic_DNA"/>
</dbReference>
<organism evidence="4 5">
    <name type="scientific">Polyplax serrata</name>
    <name type="common">Common mouse louse</name>
    <dbReference type="NCBI Taxonomy" id="468196"/>
    <lineage>
        <taxon>Eukaryota</taxon>
        <taxon>Metazoa</taxon>
        <taxon>Ecdysozoa</taxon>
        <taxon>Arthropoda</taxon>
        <taxon>Hexapoda</taxon>
        <taxon>Insecta</taxon>
        <taxon>Pterygota</taxon>
        <taxon>Neoptera</taxon>
        <taxon>Paraneoptera</taxon>
        <taxon>Psocodea</taxon>
        <taxon>Troctomorpha</taxon>
        <taxon>Phthiraptera</taxon>
        <taxon>Anoplura</taxon>
        <taxon>Polyplacidae</taxon>
        <taxon>Polyplax</taxon>
    </lineage>
</organism>
<feature type="region of interest" description="Disordered" evidence="2">
    <location>
        <begin position="1"/>
        <end position="21"/>
    </location>
</feature>
<sequence>MEDGKPSTAEKQDTASTSSSSLYRISRLRRIPDAEVMTSIQMAVESTVSALDHEPERDLLIQDFMTFESLSFRRGGSSTKTSQSSLNEFKFYNYAPIAFKYFRRLFQIQTKNFLLSMCSEPLRMLENSGASGSVFYLTHDDEYILKTAQHREGDFLLKLLPGYYLNLTQNPRTLLPKFFGFYCYSGLAKNLRIVVMNNLIPSSISIDQRYDIKGSTTKRKATILELKKPFPTYKDLDFIEHHPDGIFLDPETYAEFVKALQRDCRVLESFKIIDYSLLLAVHRVDRTVAKPDTLPSGIPAWTATGDELLLYVGIIDILQSYQFRKKMEHTLKSMIYEKDSISVHRPDFYSQRFQNFIFQTVFQPFPKQKSRSLSSKTETQPCSSDRKQTSQNPLSLSWISNGLKYAKKQAISFLNDENVKVTTRWDPRKSKLYERVDDEGNVLKENLKTKVDEEGEPEKELNLIDSVSLQDECQSTR</sequence>
<feature type="domain" description="PIPK" evidence="3">
    <location>
        <begin position="28"/>
        <end position="361"/>
    </location>
</feature>
<keyword evidence="1" id="KW-0418">Kinase</keyword>